<reference evidence="2" key="1">
    <citation type="journal article" date="2020" name="Stud. Mycol.">
        <title>101 Dothideomycetes genomes: a test case for predicting lifestyles and emergence of pathogens.</title>
        <authorList>
            <person name="Haridas S."/>
            <person name="Albert R."/>
            <person name="Binder M."/>
            <person name="Bloem J."/>
            <person name="Labutti K."/>
            <person name="Salamov A."/>
            <person name="Andreopoulos B."/>
            <person name="Baker S."/>
            <person name="Barry K."/>
            <person name="Bills G."/>
            <person name="Bluhm B."/>
            <person name="Cannon C."/>
            <person name="Castanera R."/>
            <person name="Culley D."/>
            <person name="Daum C."/>
            <person name="Ezra D."/>
            <person name="Gonzalez J."/>
            <person name="Henrissat B."/>
            <person name="Kuo A."/>
            <person name="Liang C."/>
            <person name="Lipzen A."/>
            <person name="Lutzoni F."/>
            <person name="Magnuson J."/>
            <person name="Mondo S."/>
            <person name="Nolan M."/>
            <person name="Ohm R."/>
            <person name="Pangilinan J."/>
            <person name="Park H.-J."/>
            <person name="Ramirez L."/>
            <person name="Alfaro M."/>
            <person name="Sun H."/>
            <person name="Tritt A."/>
            <person name="Yoshinaga Y."/>
            <person name="Zwiers L.-H."/>
            <person name="Turgeon B."/>
            <person name="Goodwin S."/>
            <person name="Spatafora J."/>
            <person name="Crous P."/>
            <person name="Grigoriev I."/>
        </authorList>
    </citation>
    <scope>NUCLEOTIDE SEQUENCE</scope>
    <source>
        <strain evidence="2">HMLAC05119</strain>
    </source>
</reference>
<keyword evidence="2" id="KW-0378">Hydrolase</keyword>
<dbReference type="Gene3D" id="3.10.310.70">
    <property type="match status" value="1"/>
</dbReference>
<dbReference type="InterPro" id="IPR013108">
    <property type="entry name" value="Amidohydro_3"/>
</dbReference>
<accession>A0A6A5QTK6</accession>
<dbReference type="SUPFAM" id="SSF51556">
    <property type="entry name" value="Metallo-dependent hydrolases"/>
    <property type="match status" value="1"/>
</dbReference>
<dbReference type="EMBL" id="ML979133">
    <property type="protein sequence ID" value="KAF1918719.1"/>
    <property type="molecule type" value="Genomic_DNA"/>
</dbReference>
<dbReference type="CDD" id="cd01300">
    <property type="entry name" value="YtcJ_like"/>
    <property type="match status" value="1"/>
</dbReference>
<organism evidence="2 3">
    <name type="scientific">Ampelomyces quisqualis</name>
    <name type="common">Powdery mildew agent</name>
    <dbReference type="NCBI Taxonomy" id="50730"/>
    <lineage>
        <taxon>Eukaryota</taxon>
        <taxon>Fungi</taxon>
        <taxon>Dikarya</taxon>
        <taxon>Ascomycota</taxon>
        <taxon>Pezizomycotina</taxon>
        <taxon>Dothideomycetes</taxon>
        <taxon>Pleosporomycetidae</taxon>
        <taxon>Pleosporales</taxon>
        <taxon>Pleosporineae</taxon>
        <taxon>Phaeosphaeriaceae</taxon>
        <taxon>Ampelomyces</taxon>
    </lineage>
</organism>
<gene>
    <name evidence="2" type="ORF">BDU57DRAFT_554158</name>
</gene>
<dbReference type="InterPro" id="IPR032466">
    <property type="entry name" value="Metal_Hydrolase"/>
</dbReference>
<sequence>MPAESRATIFTNGRFFQKGATSAETSFHDALIVQDGKIAYVGDAHTPEVQNFSNAGSKVRDLGGRHVLPGFIDGHMHFMLLGQSLNKVQLDGSQDLDDIRARITAWAKLHPDKERILCSGWMHSMTDGEAKASMLDDLDSRPIYIDSKDLHSCWCNSAALQEMGVQEMENPAGGTIERDINGKASGLLSEACILLIVWPFLATALPLEDKMAALRAAIKAYHAVGCTGCIDMAMDESAWEAILALREAEGGTLPLRVAAHWCVNPGSGPEDRSRQVARAIELNKQFNNDTSPDLRIVGIKLICDGVIDACTAALAEPYTSNMHFEGPIWTPEMLDPVVKMAAEGGLQCALHAIGDQAVHNAVNALEKYGKAGQRHRIEHLELTAPEDAARLGKLGITASIQPVHADPSILRAWPKLLGPERLKRAFAYSDFADHGAPLAIGTDSPTAPYNPLPNLYVATTRKSARQPNAEYAPVNPNFQLQLAQAIGAATSGAAYSCFAEHRVGSLEVGKLADFIVMDMDWNGQELLNASVKETWFEGNKVYES</sequence>
<evidence type="ECO:0000259" key="1">
    <source>
        <dbReference type="Pfam" id="PF07969"/>
    </source>
</evidence>
<dbReference type="InterPro" id="IPR033932">
    <property type="entry name" value="YtcJ-like"/>
</dbReference>
<proteinExistence type="predicted"/>
<dbReference type="Gene3D" id="2.30.40.10">
    <property type="entry name" value="Urease, subunit C, domain 1"/>
    <property type="match status" value="1"/>
</dbReference>
<evidence type="ECO:0000313" key="2">
    <source>
        <dbReference type="EMBL" id="KAF1918719.1"/>
    </source>
</evidence>
<protein>
    <submittedName>
        <fullName evidence="2">Amidohydrolase 3</fullName>
    </submittedName>
</protein>
<feature type="domain" description="Amidohydrolase 3" evidence="1">
    <location>
        <begin position="58"/>
        <end position="542"/>
    </location>
</feature>
<evidence type="ECO:0000313" key="3">
    <source>
        <dbReference type="Proteomes" id="UP000800096"/>
    </source>
</evidence>
<dbReference type="InterPro" id="IPR011059">
    <property type="entry name" value="Metal-dep_hydrolase_composite"/>
</dbReference>
<dbReference type="GO" id="GO:0016810">
    <property type="term" value="F:hydrolase activity, acting on carbon-nitrogen (but not peptide) bonds"/>
    <property type="evidence" value="ECO:0007669"/>
    <property type="project" value="InterPro"/>
</dbReference>
<dbReference type="PANTHER" id="PTHR22642:SF20">
    <property type="entry name" value="AMIDOHYDROLASE 3 DOMAIN-CONTAINING PROTEIN"/>
    <property type="match status" value="1"/>
</dbReference>
<dbReference type="OrthoDB" id="3501663at2759"/>
<dbReference type="Pfam" id="PF07969">
    <property type="entry name" value="Amidohydro_3"/>
    <property type="match status" value="1"/>
</dbReference>
<dbReference type="PANTHER" id="PTHR22642">
    <property type="entry name" value="IMIDAZOLONEPROPIONASE"/>
    <property type="match status" value="1"/>
</dbReference>
<keyword evidence="3" id="KW-1185">Reference proteome</keyword>
<dbReference type="SUPFAM" id="SSF51338">
    <property type="entry name" value="Composite domain of metallo-dependent hydrolases"/>
    <property type="match status" value="1"/>
</dbReference>
<dbReference type="Proteomes" id="UP000800096">
    <property type="component" value="Unassembled WGS sequence"/>
</dbReference>
<name>A0A6A5QTK6_AMPQU</name>
<dbReference type="Gene3D" id="3.20.20.140">
    <property type="entry name" value="Metal-dependent hydrolases"/>
    <property type="match status" value="1"/>
</dbReference>
<dbReference type="AlphaFoldDB" id="A0A6A5QTK6"/>